<organism evidence="2 3">
    <name type="scientific">Lactuca virosa</name>
    <dbReference type="NCBI Taxonomy" id="75947"/>
    <lineage>
        <taxon>Eukaryota</taxon>
        <taxon>Viridiplantae</taxon>
        <taxon>Streptophyta</taxon>
        <taxon>Embryophyta</taxon>
        <taxon>Tracheophyta</taxon>
        <taxon>Spermatophyta</taxon>
        <taxon>Magnoliopsida</taxon>
        <taxon>eudicotyledons</taxon>
        <taxon>Gunneridae</taxon>
        <taxon>Pentapetalae</taxon>
        <taxon>asterids</taxon>
        <taxon>campanulids</taxon>
        <taxon>Asterales</taxon>
        <taxon>Asteraceae</taxon>
        <taxon>Cichorioideae</taxon>
        <taxon>Cichorieae</taxon>
        <taxon>Lactucinae</taxon>
        <taxon>Lactuca</taxon>
    </lineage>
</organism>
<dbReference type="EMBL" id="CAKMRJ010002544">
    <property type="protein sequence ID" value="CAH1429181.1"/>
    <property type="molecule type" value="Genomic_DNA"/>
</dbReference>
<reference evidence="2 3" key="1">
    <citation type="submission" date="2022-01" db="EMBL/GenBank/DDBJ databases">
        <authorList>
            <person name="Xiong W."/>
            <person name="Schranz E."/>
        </authorList>
    </citation>
    <scope>NUCLEOTIDE SEQUENCE [LARGE SCALE GENOMIC DNA]</scope>
</reference>
<keyword evidence="3" id="KW-1185">Reference proteome</keyword>
<accession>A0AAU9MUI5</accession>
<proteinExistence type="predicted"/>
<feature type="compositionally biased region" description="Acidic residues" evidence="1">
    <location>
        <begin position="99"/>
        <end position="133"/>
    </location>
</feature>
<dbReference type="Proteomes" id="UP001157418">
    <property type="component" value="Unassembled WGS sequence"/>
</dbReference>
<protein>
    <submittedName>
        <fullName evidence="2">Uncharacterized protein</fullName>
    </submittedName>
</protein>
<gene>
    <name evidence="2" type="ORF">LVIROSA_LOCUS16054</name>
</gene>
<evidence type="ECO:0000313" key="2">
    <source>
        <dbReference type="EMBL" id="CAH1429181.1"/>
    </source>
</evidence>
<sequence>MDAILQGILHCNDDKGVEDVEHGLKKTLDEVGDAMVAILKVEYISYVDGVMEVNEGGGLINDGVEENEGDGVGEYAGQVAGEGEGDGDCNTMVSSDGDCVSEDDGEGDSDVEDEDEGNGEDDRADMEGNDADDEGHVPFRRPRKPLEMIILQKLKKPCFDKDGMGSTSSYPTDLE</sequence>
<feature type="region of interest" description="Disordered" evidence="1">
    <location>
        <begin position="65"/>
        <end position="175"/>
    </location>
</feature>
<feature type="compositionally biased region" description="Polar residues" evidence="1">
    <location>
        <begin position="165"/>
        <end position="175"/>
    </location>
</feature>
<evidence type="ECO:0000256" key="1">
    <source>
        <dbReference type="SAM" id="MobiDB-lite"/>
    </source>
</evidence>
<evidence type="ECO:0000313" key="3">
    <source>
        <dbReference type="Proteomes" id="UP001157418"/>
    </source>
</evidence>
<dbReference type="AlphaFoldDB" id="A0AAU9MUI5"/>
<name>A0AAU9MUI5_9ASTR</name>
<comment type="caution">
    <text evidence="2">The sequence shown here is derived from an EMBL/GenBank/DDBJ whole genome shotgun (WGS) entry which is preliminary data.</text>
</comment>